<dbReference type="CDD" id="cd00267">
    <property type="entry name" value="ABC_ATPase"/>
    <property type="match status" value="1"/>
</dbReference>
<dbReference type="InterPro" id="IPR051396">
    <property type="entry name" value="Bact_Antivir_Def_Nuclease"/>
</dbReference>
<organism evidence="3 4">
    <name type="scientific">Agreia bicolorata</name>
    <dbReference type="NCBI Taxonomy" id="110935"/>
    <lineage>
        <taxon>Bacteria</taxon>
        <taxon>Bacillati</taxon>
        <taxon>Actinomycetota</taxon>
        <taxon>Actinomycetes</taxon>
        <taxon>Micrococcales</taxon>
        <taxon>Microbacteriaceae</taxon>
        <taxon>Agreia</taxon>
    </lineage>
</organism>
<dbReference type="GO" id="GO:0005524">
    <property type="term" value="F:ATP binding"/>
    <property type="evidence" value="ECO:0007669"/>
    <property type="project" value="InterPro"/>
</dbReference>
<dbReference type="InterPro" id="IPR027417">
    <property type="entry name" value="P-loop_NTPase"/>
</dbReference>
<dbReference type="InterPro" id="IPR003959">
    <property type="entry name" value="ATPase_AAA_core"/>
</dbReference>
<evidence type="ECO:0000256" key="1">
    <source>
        <dbReference type="SAM" id="MobiDB-lite"/>
    </source>
</evidence>
<dbReference type="EMBL" id="FUYG01000011">
    <property type="protein sequence ID" value="SKB02099.1"/>
    <property type="molecule type" value="Genomic_DNA"/>
</dbReference>
<protein>
    <submittedName>
        <fullName evidence="3">AAA domain-containing protein, putative AbiEii toxin, Type IV TA system</fullName>
    </submittedName>
</protein>
<dbReference type="PANTHER" id="PTHR43581:SF4">
    <property type="entry name" value="ATP_GTP PHOSPHATASE"/>
    <property type="match status" value="1"/>
</dbReference>
<proteinExistence type="predicted"/>
<accession>A0A1T4YJX8</accession>
<gene>
    <name evidence="3" type="ORF">SAMN06295879_3434</name>
</gene>
<feature type="region of interest" description="Disordered" evidence="1">
    <location>
        <begin position="1"/>
        <end position="33"/>
    </location>
</feature>
<dbReference type="Gene3D" id="3.40.50.300">
    <property type="entry name" value="P-loop containing nucleotide triphosphate hydrolases"/>
    <property type="match status" value="1"/>
</dbReference>
<reference evidence="4" key="1">
    <citation type="submission" date="2017-02" db="EMBL/GenBank/DDBJ databases">
        <authorList>
            <person name="Varghese N."/>
            <person name="Submissions S."/>
        </authorList>
    </citation>
    <scope>NUCLEOTIDE SEQUENCE [LARGE SCALE GENOMIC DNA]</scope>
    <source>
        <strain evidence="4">VKM Ac-2052</strain>
    </source>
</reference>
<dbReference type="AlphaFoldDB" id="A0A1T4YJX8"/>
<feature type="compositionally biased region" description="Basic and acidic residues" evidence="1">
    <location>
        <begin position="1"/>
        <end position="20"/>
    </location>
</feature>
<dbReference type="InterPro" id="IPR003593">
    <property type="entry name" value="AAA+_ATPase"/>
</dbReference>
<evidence type="ECO:0000313" key="3">
    <source>
        <dbReference type="EMBL" id="SKB02099.1"/>
    </source>
</evidence>
<feature type="domain" description="AAA+ ATPase" evidence="2">
    <location>
        <begin position="76"/>
        <end position="363"/>
    </location>
</feature>
<dbReference type="InterPro" id="IPR034139">
    <property type="entry name" value="TOPRIM_OLD"/>
</dbReference>
<dbReference type="Pfam" id="PF13304">
    <property type="entry name" value="AAA_21"/>
    <property type="match status" value="1"/>
</dbReference>
<dbReference type="PANTHER" id="PTHR43581">
    <property type="entry name" value="ATP/GTP PHOSPHATASE"/>
    <property type="match status" value="1"/>
</dbReference>
<sequence>MRGGRTDERPVLGRHARFDKPDEEVTSLRTRGSRLSQGIEPSWKTWPIAQDGKSSEVRAFIEQVTLTDGHNFHPEKTGVTVLVGANNAGKSTVLRQINEKLNYGAGHTTLGVPQVVTSQTIHRSVLGKNLLQWLHENAKFVEGTYGTESIFVKNGRHFSHSVVANMDLQHLDSLNDLYSEFVFFADASSRLQLPLASGLRGYPSEPPSSPMHHFQDDRKLFGQLQDLSRRVFDTDLTLDDFGSAISIRVGSVSSPLPRRDEPLGSFGDELMRLPMLDTQGDGMRSFFGLIVPLLAAPPKIILVDEPEAFLHPPQARALGRILADIAHEKSVQVIAASHDKDFIAGLLSSQSPVSVVRLVRTRRSTRVATLSASRLQEVWDDRNLRYTNILNGLFSKLVVVCESEQDCRFYEAAFDRYAEKYRSSPTVPTIPVSDILFVPSGGKGGFASLHTVLRDLSVPTATIADIDVFEEDAVLKPISDHAGLDWDKVSKQLRILRSALPGGNLNSAKKYGERVFKVDSLAAFNELVSTFDAAGMMALRVGELEGFAPAFAKDRAWLRSALEQGADASTEAEAVVSRVLGFYFTRPAA</sequence>
<dbReference type="Pfam" id="PF20469">
    <property type="entry name" value="OLD-like_TOPRIM"/>
    <property type="match status" value="1"/>
</dbReference>
<dbReference type="GO" id="GO:0016887">
    <property type="term" value="F:ATP hydrolysis activity"/>
    <property type="evidence" value="ECO:0007669"/>
    <property type="project" value="InterPro"/>
</dbReference>
<evidence type="ECO:0000313" key="4">
    <source>
        <dbReference type="Proteomes" id="UP000189735"/>
    </source>
</evidence>
<dbReference type="SUPFAM" id="SSF52540">
    <property type="entry name" value="P-loop containing nucleoside triphosphate hydrolases"/>
    <property type="match status" value="1"/>
</dbReference>
<dbReference type="SMART" id="SM00382">
    <property type="entry name" value="AAA"/>
    <property type="match status" value="1"/>
</dbReference>
<evidence type="ECO:0000259" key="2">
    <source>
        <dbReference type="SMART" id="SM00382"/>
    </source>
</evidence>
<dbReference type="Proteomes" id="UP000189735">
    <property type="component" value="Unassembled WGS sequence"/>
</dbReference>
<name>A0A1T4YJX8_9MICO</name>